<dbReference type="Proteomes" id="UP001529338">
    <property type="component" value="Unassembled WGS sequence"/>
</dbReference>
<accession>A0ABT7SDY0</accession>
<proteinExistence type="predicted"/>
<keyword evidence="1" id="KW-0812">Transmembrane</keyword>
<gene>
    <name evidence="2" type="ORF">QRT04_05580</name>
</gene>
<evidence type="ECO:0000256" key="1">
    <source>
        <dbReference type="SAM" id="Phobius"/>
    </source>
</evidence>
<feature type="transmembrane region" description="Helical" evidence="1">
    <location>
        <begin position="21"/>
        <end position="48"/>
    </location>
</feature>
<keyword evidence="3" id="KW-1185">Reference proteome</keyword>
<reference evidence="2 3" key="1">
    <citation type="submission" date="2023-06" db="EMBL/GenBank/DDBJ databases">
        <title>Cellulomonas sp. MW4 Whole genome sequence.</title>
        <authorList>
            <person name="Park S."/>
        </authorList>
    </citation>
    <scope>NUCLEOTIDE SEQUENCE [LARGE SCALE GENOMIC DNA]</scope>
    <source>
        <strain evidence="2 3">MW4</strain>
    </source>
</reference>
<keyword evidence="1" id="KW-0472">Membrane</keyword>
<protein>
    <submittedName>
        <fullName evidence="2">Uncharacterized protein</fullName>
    </submittedName>
</protein>
<dbReference type="RefSeq" id="WP_289454136.1">
    <property type="nucleotide sequence ID" value="NZ_JAUCGQ010000001.1"/>
</dbReference>
<evidence type="ECO:0000313" key="3">
    <source>
        <dbReference type="Proteomes" id="UP001529338"/>
    </source>
</evidence>
<keyword evidence="1" id="KW-1133">Transmembrane helix</keyword>
<dbReference type="EMBL" id="JAUCGQ010000001">
    <property type="protein sequence ID" value="MDM7854395.1"/>
    <property type="molecule type" value="Genomic_DNA"/>
</dbReference>
<sequence length="170" mass="16789">MRDARARRPGTHRARVPGRALGRGGLVVAAVSAAVALVVGAGGAAAWWSASATASATATAATVPVPPTPTCSESGLLNVKLSFTDPSTVPTGATRTYSLVVRSGSTVVGTIDPYTSGTAVSPGQVGSTQGAMTATLVTKLTFGSTVWTSAESGGAGLQGASFIFAYLNCS</sequence>
<evidence type="ECO:0000313" key="2">
    <source>
        <dbReference type="EMBL" id="MDM7854395.1"/>
    </source>
</evidence>
<organism evidence="2 3">
    <name type="scientific">Cellulomonas alba</name>
    <dbReference type="NCBI Taxonomy" id="3053467"/>
    <lineage>
        <taxon>Bacteria</taxon>
        <taxon>Bacillati</taxon>
        <taxon>Actinomycetota</taxon>
        <taxon>Actinomycetes</taxon>
        <taxon>Micrococcales</taxon>
        <taxon>Cellulomonadaceae</taxon>
        <taxon>Cellulomonas</taxon>
    </lineage>
</organism>
<name>A0ABT7SDY0_9CELL</name>
<comment type="caution">
    <text evidence="2">The sequence shown here is derived from an EMBL/GenBank/DDBJ whole genome shotgun (WGS) entry which is preliminary data.</text>
</comment>